<organism evidence="1">
    <name type="scientific">marine sediment metagenome</name>
    <dbReference type="NCBI Taxonomy" id="412755"/>
    <lineage>
        <taxon>unclassified sequences</taxon>
        <taxon>metagenomes</taxon>
        <taxon>ecological metagenomes</taxon>
    </lineage>
</organism>
<feature type="non-terminal residue" evidence="1">
    <location>
        <position position="1"/>
    </location>
</feature>
<name>X1CY22_9ZZZZ</name>
<proteinExistence type="predicted"/>
<dbReference type="GO" id="GO:0008237">
    <property type="term" value="F:metallopeptidase activity"/>
    <property type="evidence" value="ECO:0007669"/>
    <property type="project" value="InterPro"/>
</dbReference>
<dbReference type="SUPFAM" id="SSF111283">
    <property type="entry name" value="Putative modulator of DNA gyrase, PmbA/TldD"/>
    <property type="match status" value="1"/>
</dbReference>
<sequence length="46" mass="4769">LKNIDAIGNDLEMNQGGGCGKGAQMPLPVSNGSPHIRIRHCLIGGK</sequence>
<reference evidence="1" key="1">
    <citation type="journal article" date="2014" name="Front. Microbiol.">
        <title>High frequency of phylogenetically diverse reductive dehalogenase-homologous genes in deep subseafloor sedimentary metagenomes.</title>
        <authorList>
            <person name="Kawai M."/>
            <person name="Futagami T."/>
            <person name="Toyoda A."/>
            <person name="Takaki Y."/>
            <person name="Nishi S."/>
            <person name="Hori S."/>
            <person name="Arai W."/>
            <person name="Tsubouchi T."/>
            <person name="Morono Y."/>
            <person name="Uchiyama I."/>
            <person name="Ito T."/>
            <person name="Fujiyama A."/>
            <person name="Inagaki F."/>
            <person name="Takami H."/>
        </authorList>
    </citation>
    <scope>NUCLEOTIDE SEQUENCE</scope>
    <source>
        <strain evidence="1">Expedition CK06-06</strain>
    </source>
</reference>
<accession>X1CY22</accession>
<dbReference type="GO" id="GO:0006508">
    <property type="term" value="P:proteolysis"/>
    <property type="evidence" value="ECO:0007669"/>
    <property type="project" value="InterPro"/>
</dbReference>
<dbReference type="AlphaFoldDB" id="X1CY22"/>
<evidence type="ECO:0008006" key="2">
    <source>
        <dbReference type="Google" id="ProtNLM"/>
    </source>
</evidence>
<protein>
    <recommendedName>
        <fullName evidence="2">Peptidase U62, modulator of DNA gyrase</fullName>
    </recommendedName>
</protein>
<comment type="caution">
    <text evidence="1">The sequence shown here is derived from an EMBL/GenBank/DDBJ whole genome shotgun (WGS) entry which is preliminary data.</text>
</comment>
<dbReference type="InterPro" id="IPR036059">
    <property type="entry name" value="TldD/PmbA_sf"/>
</dbReference>
<dbReference type="EMBL" id="BART01029413">
    <property type="protein sequence ID" value="GAH00930.1"/>
    <property type="molecule type" value="Genomic_DNA"/>
</dbReference>
<gene>
    <name evidence="1" type="ORF">S01H4_51618</name>
</gene>
<evidence type="ECO:0000313" key="1">
    <source>
        <dbReference type="EMBL" id="GAH00930.1"/>
    </source>
</evidence>